<dbReference type="GO" id="GO:0046872">
    <property type="term" value="F:metal ion binding"/>
    <property type="evidence" value="ECO:0007669"/>
    <property type="project" value="UniProtKB-KW"/>
</dbReference>
<evidence type="ECO:0000256" key="3">
    <source>
        <dbReference type="ARBA" id="ARBA00022801"/>
    </source>
</evidence>
<comment type="function">
    <text evidence="6">Removes the formyl group from the N-terminal Met of newly synthesized proteins. Requires at least a dipeptide for an efficient rate of reaction. N-terminal L-methionine is a prerequisite for activity but the enzyme has broad specificity at other positions.</text>
</comment>
<dbReference type="InterPro" id="IPR023635">
    <property type="entry name" value="Peptide_deformylase"/>
</dbReference>
<dbReference type="SUPFAM" id="SSF56420">
    <property type="entry name" value="Peptide deformylase"/>
    <property type="match status" value="1"/>
</dbReference>
<organism evidence="7 8">
    <name type="scientific">Ligilactobacillus pobuzihii</name>
    <dbReference type="NCBI Taxonomy" id="449659"/>
    <lineage>
        <taxon>Bacteria</taxon>
        <taxon>Bacillati</taxon>
        <taxon>Bacillota</taxon>
        <taxon>Bacilli</taxon>
        <taxon>Lactobacillales</taxon>
        <taxon>Lactobacillaceae</taxon>
        <taxon>Ligilactobacillus</taxon>
    </lineage>
</organism>
<dbReference type="EC" id="3.5.1.88" evidence="6"/>
<comment type="cofactor">
    <cofactor evidence="6">
        <name>Fe(2+)</name>
        <dbReference type="ChEBI" id="CHEBI:29033"/>
    </cofactor>
    <text evidence="6">Binds 1 Fe(2+) ion.</text>
</comment>
<dbReference type="Pfam" id="PF01327">
    <property type="entry name" value="Pep_deformylase"/>
    <property type="match status" value="1"/>
</dbReference>
<dbReference type="EMBL" id="JQCN01000017">
    <property type="protein sequence ID" value="KRO01086.1"/>
    <property type="molecule type" value="Genomic_DNA"/>
</dbReference>
<keyword evidence="8" id="KW-1185">Reference proteome</keyword>
<dbReference type="PANTHER" id="PTHR10458">
    <property type="entry name" value="PEPTIDE DEFORMYLASE"/>
    <property type="match status" value="1"/>
</dbReference>
<name>A0A0R2LGW4_9LACO</name>
<evidence type="ECO:0000256" key="6">
    <source>
        <dbReference type="HAMAP-Rule" id="MF_00163"/>
    </source>
</evidence>
<feature type="active site" evidence="6">
    <location>
        <position position="154"/>
    </location>
</feature>
<keyword evidence="4 6" id="KW-0648">Protein biosynthesis</keyword>
<dbReference type="Gene3D" id="3.90.45.10">
    <property type="entry name" value="Peptide deformylase"/>
    <property type="match status" value="1"/>
</dbReference>
<evidence type="ECO:0000256" key="2">
    <source>
        <dbReference type="ARBA" id="ARBA00022723"/>
    </source>
</evidence>
<evidence type="ECO:0000256" key="4">
    <source>
        <dbReference type="ARBA" id="ARBA00022917"/>
    </source>
</evidence>
<dbReference type="PANTHER" id="PTHR10458:SF8">
    <property type="entry name" value="PEPTIDE DEFORMYLASE 2"/>
    <property type="match status" value="1"/>
</dbReference>
<feature type="binding site" evidence="6">
    <location>
        <position position="153"/>
    </location>
    <ligand>
        <name>Fe cation</name>
        <dbReference type="ChEBI" id="CHEBI:24875"/>
    </ligand>
</feature>
<evidence type="ECO:0000256" key="5">
    <source>
        <dbReference type="ARBA" id="ARBA00023004"/>
    </source>
</evidence>
<dbReference type="CDD" id="cd00487">
    <property type="entry name" value="Pep_deformylase"/>
    <property type="match status" value="1"/>
</dbReference>
<gene>
    <name evidence="6" type="primary">def</name>
    <name evidence="7" type="ORF">IV66_GL001266</name>
</gene>
<feature type="binding site" evidence="6">
    <location>
        <position position="110"/>
    </location>
    <ligand>
        <name>Fe cation</name>
        <dbReference type="ChEBI" id="CHEBI:24875"/>
    </ligand>
</feature>
<dbReference type="Proteomes" id="UP000051886">
    <property type="component" value="Unassembled WGS sequence"/>
</dbReference>
<evidence type="ECO:0000313" key="7">
    <source>
        <dbReference type="EMBL" id="KRO01086.1"/>
    </source>
</evidence>
<comment type="caution">
    <text evidence="7">The sequence shown here is derived from an EMBL/GenBank/DDBJ whole genome shotgun (WGS) entry which is preliminary data.</text>
</comment>
<proteinExistence type="inferred from homology"/>
<keyword evidence="2 6" id="KW-0479">Metal-binding</keyword>
<dbReference type="HAMAP" id="MF_00163">
    <property type="entry name" value="Pep_deformylase"/>
    <property type="match status" value="1"/>
</dbReference>
<accession>A0A0R2LGW4</accession>
<dbReference type="OrthoDB" id="9784988at2"/>
<keyword evidence="3 6" id="KW-0378">Hydrolase</keyword>
<sequence length="183" mass="20563">MDDITRDGNPVLRSRAKELNFPLSTKEIEMGHKMMEYLEVSQDEKLAEKYHLRAGVGLAAPQVGSPTRMAAVLVPAENEEEPAAFKEIIVNPTILSESVQGAALGTGEGCLSVDEDVPGYVWRHDRIKLRWFDLEGNKHITRLKDYPAIVVQHEFDHLNGVLFYDHINKDKRFEAPEGGVLIN</sequence>
<keyword evidence="5 6" id="KW-0408">Iron</keyword>
<dbReference type="GO" id="GO:0042586">
    <property type="term" value="F:peptide deformylase activity"/>
    <property type="evidence" value="ECO:0007669"/>
    <property type="project" value="UniProtKB-UniRule"/>
</dbReference>
<evidence type="ECO:0000313" key="8">
    <source>
        <dbReference type="Proteomes" id="UP000051886"/>
    </source>
</evidence>
<reference evidence="7 8" key="1">
    <citation type="journal article" date="2015" name="Genome Announc.">
        <title>Expanding the biotechnology potential of lactobacilli through comparative genomics of 213 strains and associated genera.</title>
        <authorList>
            <person name="Sun Z."/>
            <person name="Harris H.M."/>
            <person name="McCann A."/>
            <person name="Guo C."/>
            <person name="Argimon S."/>
            <person name="Zhang W."/>
            <person name="Yang X."/>
            <person name="Jeffery I.B."/>
            <person name="Cooney J.C."/>
            <person name="Kagawa T.F."/>
            <person name="Liu W."/>
            <person name="Song Y."/>
            <person name="Salvetti E."/>
            <person name="Wrobel A."/>
            <person name="Rasinkangas P."/>
            <person name="Parkhill J."/>
            <person name="Rea M.C."/>
            <person name="O'Sullivan O."/>
            <person name="Ritari J."/>
            <person name="Douillard F.P."/>
            <person name="Paul Ross R."/>
            <person name="Yang R."/>
            <person name="Briner A.E."/>
            <person name="Felis G.E."/>
            <person name="de Vos W.M."/>
            <person name="Barrangou R."/>
            <person name="Klaenhammer T.R."/>
            <person name="Caufield P.W."/>
            <person name="Cui Y."/>
            <person name="Zhang H."/>
            <person name="O'Toole P.W."/>
        </authorList>
    </citation>
    <scope>NUCLEOTIDE SEQUENCE [LARGE SCALE GENOMIC DNA]</scope>
    <source>
        <strain evidence="7 8">NBRC 103219</strain>
    </source>
</reference>
<dbReference type="PATRIC" id="fig|449659.4.peg.1283"/>
<dbReference type="AlphaFoldDB" id="A0A0R2LGW4"/>
<dbReference type="InterPro" id="IPR036821">
    <property type="entry name" value="Peptide_deformylase_sf"/>
</dbReference>
<comment type="similarity">
    <text evidence="1 6">Belongs to the polypeptide deformylase family.</text>
</comment>
<feature type="binding site" evidence="6">
    <location>
        <position position="157"/>
    </location>
    <ligand>
        <name>Fe cation</name>
        <dbReference type="ChEBI" id="CHEBI:24875"/>
    </ligand>
</feature>
<dbReference type="STRING" id="449659.IV66_GL001266"/>
<protein>
    <recommendedName>
        <fullName evidence="6">Peptide deformylase</fullName>
        <shortName evidence="6">PDF</shortName>
        <ecNumber evidence="6">3.5.1.88</ecNumber>
    </recommendedName>
    <alternativeName>
        <fullName evidence="6">Polypeptide deformylase</fullName>
    </alternativeName>
</protein>
<dbReference type="NCBIfam" id="TIGR00079">
    <property type="entry name" value="pept_deformyl"/>
    <property type="match status" value="1"/>
</dbReference>
<dbReference type="GO" id="GO:0006412">
    <property type="term" value="P:translation"/>
    <property type="evidence" value="ECO:0007669"/>
    <property type="project" value="UniProtKB-UniRule"/>
</dbReference>
<evidence type="ECO:0000256" key="1">
    <source>
        <dbReference type="ARBA" id="ARBA00010759"/>
    </source>
</evidence>
<dbReference type="PRINTS" id="PR01576">
    <property type="entry name" value="PDEFORMYLASE"/>
</dbReference>
<dbReference type="FunFam" id="3.90.45.10:FF:000002">
    <property type="entry name" value="Peptide deformylase"/>
    <property type="match status" value="1"/>
</dbReference>
<comment type="catalytic activity">
    <reaction evidence="6">
        <text>N-terminal N-formyl-L-methionyl-[peptide] + H2O = N-terminal L-methionyl-[peptide] + formate</text>
        <dbReference type="Rhea" id="RHEA:24420"/>
        <dbReference type="Rhea" id="RHEA-COMP:10639"/>
        <dbReference type="Rhea" id="RHEA-COMP:10640"/>
        <dbReference type="ChEBI" id="CHEBI:15377"/>
        <dbReference type="ChEBI" id="CHEBI:15740"/>
        <dbReference type="ChEBI" id="CHEBI:49298"/>
        <dbReference type="ChEBI" id="CHEBI:64731"/>
        <dbReference type="EC" id="3.5.1.88"/>
    </reaction>
</comment>